<dbReference type="GO" id="GO:0005634">
    <property type="term" value="C:nucleus"/>
    <property type="evidence" value="ECO:0007669"/>
    <property type="project" value="UniProtKB-SubCell"/>
</dbReference>
<dbReference type="GO" id="GO:0061733">
    <property type="term" value="F:protein-lysine-acetyltransferase activity"/>
    <property type="evidence" value="ECO:0007669"/>
    <property type="project" value="TreeGrafter"/>
</dbReference>
<evidence type="ECO:0000259" key="13">
    <source>
        <dbReference type="Pfam" id="PF13880"/>
    </source>
</evidence>
<evidence type="ECO:0000256" key="10">
    <source>
        <dbReference type="ARBA" id="ARBA00047902"/>
    </source>
</evidence>
<keyword evidence="15" id="KW-1185">Reference proteome</keyword>
<gene>
    <name evidence="14" type="primary">Esco2</name>
    <name evidence="14" type="ORF">UROIND_R05490</name>
</gene>
<comment type="catalytic activity">
    <reaction evidence="10">
        <text>L-lysyl-[protein] + acetyl-CoA = N(6)-acetyl-L-lysyl-[protein] + CoA + H(+)</text>
        <dbReference type="Rhea" id="RHEA:45948"/>
        <dbReference type="Rhea" id="RHEA-COMP:9752"/>
        <dbReference type="Rhea" id="RHEA-COMP:10731"/>
        <dbReference type="ChEBI" id="CHEBI:15378"/>
        <dbReference type="ChEBI" id="CHEBI:29969"/>
        <dbReference type="ChEBI" id="CHEBI:57287"/>
        <dbReference type="ChEBI" id="CHEBI:57288"/>
        <dbReference type="ChEBI" id="CHEBI:61930"/>
    </reaction>
</comment>
<feature type="domain" description="N-acetyltransferase ESCO acetyl-transferase" evidence="13">
    <location>
        <begin position="460"/>
        <end position="528"/>
    </location>
</feature>
<dbReference type="GO" id="GO:0000785">
    <property type="term" value="C:chromatin"/>
    <property type="evidence" value="ECO:0007669"/>
    <property type="project" value="TreeGrafter"/>
</dbReference>
<organism evidence="14 15">
    <name type="scientific">Urocolius indicus</name>
    <name type="common">Red-faced mousebird</name>
    <name type="synonym">Colius indicus</name>
    <dbReference type="NCBI Taxonomy" id="458196"/>
    <lineage>
        <taxon>Eukaryota</taxon>
        <taxon>Metazoa</taxon>
        <taxon>Chordata</taxon>
        <taxon>Craniata</taxon>
        <taxon>Vertebrata</taxon>
        <taxon>Euteleostomi</taxon>
        <taxon>Archelosauria</taxon>
        <taxon>Archosauria</taxon>
        <taxon>Dinosauria</taxon>
        <taxon>Saurischia</taxon>
        <taxon>Theropoda</taxon>
        <taxon>Coelurosauria</taxon>
        <taxon>Aves</taxon>
        <taxon>Neognathae</taxon>
        <taxon>Neoaves</taxon>
        <taxon>Telluraves</taxon>
        <taxon>Coraciimorphae</taxon>
        <taxon>Coliiformes</taxon>
        <taxon>Coliidae</taxon>
        <taxon>Urocolius</taxon>
    </lineage>
</organism>
<feature type="domain" description="N-acetyltransferase ESCO zinc-finger" evidence="12">
    <location>
        <begin position="300"/>
        <end position="339"/>
    </location>
</feature>
<keyword evidence="4" id="KW-0479">Metal-binding</keyword>
<dbReference type="Pfam" id="PF13878">
    <property type="entry name" value="zf-C2H2_3"/>
    <property type="match status" value="1"/>
</dbReference>
<comment type="caution">
    <text evidence="14">The sequence shown here is derived from an EMBL/GenBank/DDBJ whole genome shotgun (WGS) entry which is preliminary data.</text>
</comment>
<dbReference type="GO" id="GO:0007064">
    <property type="term" value="P:mitotic sister chromatid cohesion"/>
    <property type="evidence" value="ECO:0007669"/>
    <property type="project" value="TreeGrafter"/>
</dbReference>
<evidence type="ECO:0000313" key="14">
    <source>
        <dbReference type="EMBL" id="NXX86226.1"/>
    </source>
</evidence>
<evidence type="ECO:0000256" key="1">
    <source>
        <dbReference type="ARBA" id="ARBA00004123"/>
    </source>
</evidence>
<evidence type="ECO:0000256" key="2">
    <source>
        <dbReference type="ARBA" id="ARBA00005816"/>
    </source>
</evidence>
<evidence type="ECO:0000256" key="3">
    <source>
        <dbReference type="ARBA" id="ARBA00022679"/>
    </source>
</evidence>
<feature type="non-terminal residue" evidence="14">
    <location>
        <position position="1"/>
    </location>
</feature>
<evidence type="ECO:0000256" key="9">
    <source>
        <dbReference type="ARBA" id="ARBA00023315"/>
    </source>
</evidence>
<evidence type="ECO:0000256" key="11">
    <source>
        <dbReference type="SAM" id="MobiDB-lite"/>
    </source>
</evidence>
<feature type="compositionally biased region" description="Basic residues" evidence="11">
    <location>
        <begin position="49"/>
        <end position="77"/>
    </location>
</feature>
<sequence length="534" mass="58473">YKPLVPAASFYSKEKHYLTPLERKQLNENSTLGERNRDENLLAANRPGKINRNKSSKPTKHGTSSRHGKSVPKTLKKAKGEIPVGKPSVDKENVSCLVKKKMDSPFRVLSMTVKPALKLQMGAAFFSAGKKSHSKKPFVDTKSLQCLPKSLGTNCPAPPTAAKPNTANGNKALQTGAVLRSLHDAVAAVLRTSTREFAFCPKKSGLHLQDIDETGSSTTCDSDDGVIPPSQSPHKLNKRASAPNAVVYPIFSAPPASKKKTQAVREEPTSPFGSSSLAKPSPASQKSKKAKELCKSSRDQMIIDAGQKHFGAIVCKSCGMIYTAASPEDEAQHIQHHERFLRALRYMGWKNERVVAEFWDGKIVLILPNDPKYAVKKAEDVREIVDNELGFKQVSLSCPAEAKIYLFVSNEKMIVGCLVAESIKQAFRVLSEAGPGPGPCSPGQDVLQPQRAWRCSPQPQPALCGVSRIWVFGPQRGSGIARRMVDVLRSTFMYGSFLSTDEIAFSDPTPHGKLFATRYCQTPNFLVYNFIHSN</sequence>
<dbReference type="EMBL" id="WBNH01011892">
    <property type="protein sequence ID" value="NXX86226.1"/>
    <property type="molecule type" value="Genomic_DNA"/>
</dbReference>
<keyword evidence="3 14" id="KW-0808">Transferase</keyword>
<keyword evidence="7" id="KW-0539">Nucleus</keyword>
<accession>A0A852L8A4</accession>
<evidence type="ECO:0000256" key="4">
    <source>
        <dbReference type="ARBA" id="ARBA00022723"/>
    </source>
</evidence>
<evidence type="ECO:0000256" key="5">
    <source>
        <dbReference type="ARBA" id="ARBA00022771"/>
    </source>
</evidence>
<name>A0A852L8A4_UROIN</name>
<dbReference type="Pfam" id="PF13880">
    <property type="entry name" value="Acetyltransf_13"/>
    <property type="match status" value="1"/>
</dbReference>
<evidence type="ECO:0000313" key="15">
    <source>
        <dbReference type="Proteomes" id="UP000654395"/>
    </source>
</evidence>
<evidence type="ECO:0000259" key="12">
    <source>
        <dbReference type="Pfam" id="PF13878"/>
    </source>
</evidence>
<feature type="region of interest" description="Disordered" evidence="11">
    <location>
        <begin position="257"/>
        <end position="291"/>
    </location>
</feature>
<dbReference type="PANTHER" id="PTHR45884:SF3">
    <property type="entry name" value="N-ACETYLTRANSFERASE ESCO2"/>
    <property type="match status" value="1"/>
</dbReference>
<feature type="compositionally biased region" description="Low complexity" evidence="11">
    <location>
        <begin position="274"/>
        <end position="285"/>
    </location>
</feature>
<evidence type="ECO:0000256" key="7">
    <source>
        <dbReference type="ARBA" id="ARBA00023242"/>
    </source>
</evidence>
<protein>
    <submittedName>
        <fullName evidence="14">ESCO2 acetyltransferase</fullName>
    </submittedName>
</protein>
<comment type="subcellular location">
    <subcellularLocation>
        <location evidence="1">Nucleus</location>
    </subcellularLocation>
</comment>
<keyword evidence="6" id="KW-0862">Zinc</keyword>
<comment type="similarity">
    <text evidence="2">Belongs to the acetyltransferase family. ECO subfamily.</text>
</comment>
<dbReference type="GO" id="GO:0008270">
    <property type="term" value="F:zinc ion binding"/>
    <property type="evidence" value="ECO:0007669"/>
    <property type="project" value="UniProtKB-KW"/>
</dbReference>
<dbReference type="PANTHER" id="PTHR45884">
    <property type="entry name" value="N-ACETYLTRANSFERASE ECO"/>
    <property type="match status" value="1"/>
</dbReference>
<evidence type="ECO:0000256" key="8">
    <source>
        <dbReference type="ARBA" id="ARBA00023306"/>
    </source>
</evidence>
<feature type="region of interest" description="Disordered" evidence="11">
    <location>
        <begin position="214"/>
        <end position="239"/>
    </location>
</feature>
<dbReference type="AlphaFoldDB" id="A0A852L8A4"/>
<proteinExistence type="inferred from homology"/>
<dbReference type="Proteomes" id="UP000654395">
    <property type="component" value="Unassembled WGS sequence"/>
</dbReference>
<evidence type="ECO:0000256" key="6">
    <source>
        <dbReference type="ARBA" id="ARBA00022833"/>
    </source>
</evidence>
<dbReference type="InterPro" id="IPR028005">
    <property type="entry name" value="AcTrfase_ESCO_Znf_dom"/>
</dbReference>
<keyword evidence="8" id="KW-0131">Cell cycle</keyword>
<feature type="non-terminal residue" evidence="14">
    <location>
        <position position="534"/>
    </location>
</feature>
<feature type="region of interest" description="Disordered" evidence="11">
    <location>
        <begin position="22"/>
        <end position="86"/>
    </location>
</feature>
<keyword evidence="9" id="KW-0012">Acyltransferase</keyword>
<keyword evidence="5" id="KW-0863">Zinc-finger</keyword>
<dbReference type="OrthoDB" id="428854at2759"/>
<dbReference type="InterPro" id="IPR028009">
    <property type="entry name" value="ESCO_Acetyltransf_dom"/>
</dbReference>
<reference evidence="14" key="1">
    <citation type="submission" date="2020-02" db="EMBL/GenBank/DDBJ databases">
        <title>Bird 10,000 Genomes (B10K) Project - Family phase.</title>
        <authorList>
            <person name="Zhang G."/>
        </authorList>
    </citation>
    <scope>NUCLEOTIDE SEQUENCE</scope>
    <source>
        <strain evidence="14">B10K-DU-030-59</strain>
    </source>
</reference>